<dbReference type="GO" id="GO:0051015">
    <property type="term" value="F:actin filament binding"/>
    <property type="evidence" value="ECO:0007669"/>
    <property type="project" value="TreeGrafter"/>
</dbReference>
<evidence type="ECO:0000313" key="6">
    <source>
        <dbReference type="Proteomes" id="UP000799437"/>
    </source>
</evidence>
<dbReference type="SUPFAM" id="SSF50405">
    <property type="entry name" value="Actin-crosslinking proteins"/>
    <property type="match status" value="1"/>
</dbReference>
<sequence length="278" mass="30447">MVKPLTFKGDKKPRKRKRDPTPPPSEQHTQSLTTTTTTTSTTTDPQPSTTTTTTTNDNNDDTWTTAETEADITGPVLLVLATSPPTALSSDALGAVFAHPLENMIDSNPATAEPHDVRQVWVAGRVAGLEGVTLKGHHGKYLSADKHGLLSATSTAANPPCIFTPVPSAHAPSGFALQTAYETFLTAPSASEVRGDADTLTYPCTLRIRMQARFKPRLQQVAREEKASAKISRSELEKLAERKLGDEEVRRLKRARREGNFYEELVYVRRKGKHDKFA</sequence>
<comment type="subcellular location">
    <subcellularLocation>
        <location evidence="1">Nucleus</location>
        <location evidence="1">Nucleolus</location>
    </subcellularLocation>
</comment>
<dbReference type="GeneID" id="54484976"/>
<dbReference type="EMBL" id="ML996571">
    <property type="protein sequence ID" value="KAF2758635.1"/>
    <property type="molecule type" value="Genomic_DNA"/>
</dbReference>
<keyword evidence="6" id="KW-1185">Reference proteome</keyword>
<dbReference type="PANTHER" id="PTHR12928:SF0">
    <property type="entry name" value="FSHD REGION GENE 1"/>
    <property type="match status" value="1"/>
</dbReference>
<dbReference type="OrthoDB" id="5539371at2759"/>
<dbReference type="PANTHER" id="PTHR12928">
    <property type="entry name" value="FRG1 PROTEIN"/>
    <property type="match status" value="1"/>
</dbReference>
<dbReference type="CDD" id="cd23339">
    <property type="entry name" value="beta-trefoil_FSCN_fungal_FRG1-like"/>
    <property type="match status" value="1"/>
</dbReference>
<feature type="region of interest" description="Disordered" evidence="4">
    <location>
        <begin position="1"/>
        <end position="63"/>
    </location>
</feature>
<accession>A0A6A6W7X1</accession>
<dbReference type="GO" id="GO:0071013">
    <property type="term" value="C:catalytic step 2 spliceosome"/>
    <property type="evidence" value="ECO:0007669"/>
    <property type="project" value="TreeGrafter"/>
</dbReference>
<reference evidence="5" key="1">
    <citation type="journal article" date="2020" name="Stud. Mycol.">
        <title>101 Dothideomycetes genomes: a test case for predicting lifestyles and emergence of pathogens.</title>
        <authorList>
            <person name="Haridas S."/>
            <person name="Albert R."/>
            <person name="Binder M."/>
            <person name="Bloem J."/>
            <person name="Labutti K."/>
            <person name="Salamov A."/>
            <person name="Andreopoulos B."/>
            <person name="Baker S."/>
            <person name="Barry K."/>
            <person name="Bills G."/>
            <person name="Bluhm B."/>
            <person name="Cannon C."/>
            <person name="Castanera R."/>
            <person name="Culley D."/>
            <person name="Daum C."/>
            <person name="Ezra D."/>
            <person name="Gonzalez J."/>
            <person name="Henrissat B."/>
            <person name="Kuo A."/>
            <person name="Liang C."/>
            <person name="Lipzen A."/>
            <person name="Lutzoni F."/>
            <person name="Magnuson J."/>
            <person name="Mondo S."/>
            <person name="Nolan M."/>
            <person name="Ohm R."/>
            <person name="Pangilinan J."/>
            <person name="Park H.-J."/>
            <person name="Ramirez L."/>
            <person name="Alfaro M."/>
            <person name="Sun H."/>
            <person name="Tritt A."/>
            <person name="Yoshinaga Y."/>
            <person name="Zwiers L.-H."/>
            <person name="Turgeon B."/>
            <person name="Goodwin S."/>
            <person name="Spatafora J."/>
            <person name="Crous P."/>
            <person name="Grigoriev I."/>
        </authorList>
    </citation>
    <scope>NUCLEOTIDE SEQUENCE</scope>
    <source>
        <strain evidence="5">CBS 121739</strain>
    </source>
</reference>
<evidence type="ECO:0000256" key="1">
    <source>
        <dbReference type="ARBA" id="ARBA00004604"/>
    </source>
</evidence>
<gene>
    <name evidence="5" type="ORF">EJ05DRAFT_475944</name>
</gene>
<comment type="similarity">
    <text evidence="2">Belongs to the FRG1 family.</text>
</comment>
<proteinExistence type="inferred from homology"/>
<evidence type="ECO:0000256" key="3">
    <source>
        <dbReference type="ARBA" id="ARBA00023242"/>
    </source>
</evidence>
<dbReference type="Proteomes" id="UP000799437">
    <property type="component" value="Unassembled WGS sequence"/>
</dbReference>
<dbReference type="Pfam" id="PF06229">
    <property type="entry name" value="FRG1"/>
    <property type="match status" value="1"/>
</dbReference>
<dbReference type="AlphaFoldDB" id="A0A6A6W7X1"/>
<dbReference type="InterPro" id="IPR010414">
    <property type="entry name" value="FRG1"/>
</dbReference>
<dbReference type="Gene3D" id="2.80.10.50">
    <property type="match status" value="1"/>
</dbReference>
<evidence type="ECO:0000256" key="2">
    <source>
        <dbReference type="ARBA" id="ARBA00010878"/>
    </source>
</evidence>
<feature type="compositionally biased region" description="Low complexity" evidence="4">
    <location>
        <begin position="29"/>
        <end position="63"/>
    </location>
</feature>
<keyword evidence="3" id="KW-0539">Nucleus</keyword>
<dbReference type="InterPro" id="IPR008999">
    <property type="entry name" value="Actin-crosslinking"/>
</dbReference>
<protein>
    <submittedName>
        <fullName evidence="5">Actin-crosslinking protein</fullName>
    </submittedName>
</protein>
<dbReference type="RefSeq" id="XP_033601086.1">
    <property type="nucleotide sequence ID" value="XM_033743922.1"/>
</dbReference>
<name>A0A6A6W7X1_9PEZI</name>
<evidence type="ECO:0000313" key="5">
    <source>
        <dbReference type="EMBL" id="KAF2758635.1"/>
    </source>
</evidence>
<organism evidence="5 6">
    <name type="scientific">Pseudovirgaria hyperparasitica</name>
    <dbReference type="NCBI Taxonomy" id="470096"/>
    <lineage>
        <taxon>Eukaryota</taxon>
        <taxon>Fungi</taxon>
        <taxon>Dikarya</taxon>
        <taxon>Ascomycota</taxon>
        <taxon>Pezizomycotina</taxon>
        <taxon>Dothideomycetes</taxon>
        <taxon>Dothideomycetes incertae sedis</taxon>
        <taxon>Acrospermales</taxon>
        <taxon>Acrospermaceae</taxon>
        <taxon>Pseudovirgaria</taxon>
    </lineage>
</organism>
<evidence type="ECO:0000256" key="4">
    <source>
        <dbReference type="SAM" id="MobiDB-lite"/>
    </source>
</evidence>
<dbReference type="GO" id="GO:0005730">
    <property type="term" value="C:nucleolus"/>
    <property type="evidence" value="ECO:0007669"/>
    <property type="project" value="UniProtKB-SubCell"/>
</dbReference>